<dbReference type="PANTHER" id="PTHR43734:SF1">
    <property type="entry name" value="PHYTOENE DESATURASE"/>
    <property type="match status" value="1"/>
</dbReference>
<dbReference type="Pfam" id="PF01593">
    <property type="entry name" value="Amino_oxidase"/>
    <property type="match status" value="1"/>
</dbReference>
<sequence>MKYDVIIVGAGVSGLLCALTLSKHGNKVLVLEKGMTIGGQCNSYNVDGYQVDTGPHAITHLEVGPLKRLMDNYFDYVPVFENYGNYFARTEKNFMVVPSNLKEFITFDALPKRDRLIIAQGITKALTLSTFGMDLSKQSVYDTLPKTLSNDTCDFVNAICYFLSGKSMKETSVHRILTGSAFVRDSITQEQFEMDMGKFERKQTESILQSLIPSNLHKPLHSRMSTFSVPLTSFGRLATNQASCSQGYPRQGLKALLNTILQSLPDSVEIMTENRVNRIITENGKAIGVEADDTYHSNMVIHTGFAKHLPKMTEQLPASYIQELDEIDQTKSLTIWLGLDQVMEEFSYIGSEIWFKDFPYWAMPISNYDSSLAPKGKQLVGFAFIIDSNNSEKAEIEKAYNTIYRAVPGIEKHIEMKHEQIGVPEKGAVTINGKFANVRTPIKNLYLAGTDTDNRSMGITRAAYSVIELLKAVKEDGNLNN</sequence>
<evidence type="ECO:0000313" key="3">
    <source>
        <dbReference type="Proteomes" id="UP000006622"/>
    </source>
</evidence>
<dbReference type="PRINTS" id="PR00420">
    <property type="entry name" value="RNGMNOXGNASE"/>
</dbReference>
<dbReference type="InterPro" id="IPR036188">
    <property type="entry name" value="FAD/NAD-bd_sf"/>
</dbReference>
<dbReference type="Proteomes" id="UP000006622">
    <property type="component" value="Chromosome"/>
</dbReference>
<dbReference type="AlphaFoldDB" id="F7XKC2"/>
<dbReference type="EMBL" id="CP002101">
    <property type="protein sequence ID" value="AEH61690.1"/>
    <property type="molecule type" value="Genomic_DNA"/>
</dbReference>
<dbReference type="SUPFAM" id="SSF51905">
    <property type="entry name" value="FAD/NAD(P)-binding domain"/>
    <property type="match status" value="1"/>
</dbReference>
<dbReference type="HOGENOM" id="CLU_563393_0_0_2"/>
<dbReference type="STRING" id="679901.Mzhil_1855"/>
<proteinExistence type="predicted"/>
<accession>F7XKC2</accession>
<gene>
    <name evidence="2" type="ordered locus">Mzhil_1855</name>
</gene>
<dbReference type="KEGG" id="mzh:Mzhil_1855"/>
<dbReference type="RefSeq" id="WP_013899126.1">
    <property type="nucleotide sequence ID" value="NC_015676.1"/>
</dbReference>
<dbReference type="PANTHER" id="PTHR43734">
    <property type="entry name" value="PHYTOENE DESATURASE"/>
    <property type="match status" value="1"/>
</dbReference>
<dbReference type="OrthoDB" id="11867at2157"/>
<reference evidence="2" key="1">
    <citation type="submission" date="2010-07" db="EMBL/GenBank/DDBJ databases">
        <title>The complete genome of Methanosalsum zhilinae DSM 4017.</title>
        <authorList>
            <consortium name="US DOE Joint Genome Institute (JGI-PGF)"/>
            <person name="Lucas S."/>
            <person name="Copeland A."/>
            <person name="Lapidus A."/>
            <person name="Glavina del Rio T."/>
            <person name="Dalin E."/>
            <person name="Tice H."/>
            <person name="Bruce D."/>
            <person name="Goodwin L."/>
            <person name="Pitluck S."/>
            <person name="Kyrpides N."/>
            <person name="Mavromatis K."/>
            <person name="Ovchinnikova G."/>
            <person name="Daligault H."/>
            <person name="Detter J.C."/>
            <person name="Han C."/>
            <person name="Tapia R."/>
            <person name="Larimer F."/>
            <person name="Land M."/>
            <person name="Hauser L."/>
            <person name="Markowitz V."/>
            <person name="Cheng J.-F."/>
            <person name="Hugenholtz P."/>
            <person name="Woyke T."/>
            <person name="Wu D."/>
            <person name="Spring S."/>
            <person name="Schueler E."/>
            <person name="Brambilla E."/>
            <person name="Klenk H.-P."/>
            <person name="Eisen J.A."/>
        </authorList>
    </citation>
    <scope>NUCLEOTIDE SEQUENCE</scope>
    <source>
        <strain evidence="2">DSM 4017</strain>
    </source>
</reference>
<evidence type="ECO:0000313" key="2">
    <source>
        <dbReference type="EMBL" id="AEH61690.1"/>
    </source>
</evidence>
<dbReference type="GO" id="GO:0016491">
    <property type="term" value="F:oxidoreductase activity"/>
    <property type="evidence" value="ECO:0007669"/>
    <property type="project" value="InterPro"/>
</dbReference>
<dbReference type="Gene3D" id="3.50.50.60">
    <property type="entry name" value="FAD/NAD(P)-binding domain"/>
    <property type="match status" value="2"/>
</dbReference>
<dbReference type="GeneID" id="10823499"/>
<protein>
    <submittedName>
        <fullName evidence="2">HI0933 family protein</fullName>
    </submittedName>
</protein>
<dbReference type="InterPro" id="IPR002937">
    <property type="entry name" value="Amino_oxidase"/>
</dbReference>
<keyword evidence="3" id="KW-1185">Reference proteome</keyword>
<name>F7XKC2_METZD</name>
<organism evidence="2 3">
    <name type="scientific">Methanosalsum zhilinae (strain DSM 4017 / NBRC 107636 / OCM 62 / WeN5)</name>
    <name type="common">Methanohalophilus zhilinae</name>
    <dbReference type="NCBI Taxonomy" id="679901"/>
    <lineage>
        <taxon>Archaea</taxon>
        <taxon>Methanobacteriati</taxon>
        <taxon>Methanobacteriota</taxon>
        <taxon>Stenosarchaea group</taxon>
        <taxon>Methanomicrobia</taxon>
        <taxon>Methanosarcinales</taxon>
        <taxon>Methanosarcinaceae</taxon>
        <taxon>Methanosalsum</taxon>
    </lineage>
</organism>
<evidence type="ECO:0000259" key="1">
    <source>
        <dbReference type="Pfam" id="PF01593"/>
    </source>
</evidence>
<feature type="domain" description="Amine oxidase" evidence="1">
    <location>
        <begin position="12"/>
        <end position="453"/>
    </location>
</feature>